<dbReference type="RefSeq" id="WP_167931870.1">
    <property type="nucleotide sequence ID" value="NZ_JAAVJB010000013.1"/>
</dbReference>
<accession>A0ABX1ALJ2</accession>
<name>A0ABX1ALJ2_9ACTN</name>
<proteinExistence type="predicted"/>
<evidence type="ECO:0000313" key="1">
    <source>
        <dbReference type="EMBL" id="NJP65342.1"/>
    </source>
</evidence>
<dbReference type="EMBL" id="JAAVJB010000013">
    <property type="protein sequence ID" value="NJP65342.1"/>
    <property type="molecule type" value="Genomic_DNA"/>
</dbReference>
<dbReference type="NCBIfam" id="TIGR04363">
    <property type="entry name" value="LD_lanti_pre"/>
    <property type="match status" value="1"/>
</dbReference>
<evidence type="ECO:0000313" key="2">
    <source>
        <dbReference type="Proteomes" id="UP000746503"/>
    </source>
</evidence>
<reference evidence="1 2" key="1">
    <citation type="submission" date="2020-03" db="EMBL/GenBank/DDBJ databases">
        <title>Draft genome of Streptomyces sp. ventii, isolated from the Axial Seamount in the Pacific Ocean, and resequencing of the two type strains Streptomyces lonarensis strain NCL 716 and Streptomyces bohaiensis strain 11A07.</title>
        <authorList>
            <person name="Loughran R.M."/>
            <person name="Pfannmuller K.M."/>
            <person name="Wasson B.J."/>
            <person name="Deadmond M.C."/>
            <person name="Paddock B.E."/>
            <person name="Koyack M.J."/>
            <person name="Gallegos D.A."/>
            <person name="Mitchell E.A."/>
            <person name="Ushijima B."/>
            <person name="Saw J.H."/>
            <person name="Mcphail K.L."/>
            <person name="Videau P."/>
        </authorList>
    </citation>
    <scope>NUCLEOTIDE SEQUENCE [LARGE SCALE GENOMIC DNA]</scope>
    <source>
        <strain evidence="2">5675061</strain>
    </source>
</reference>
<protein>
    <submittedName>
        <fullName evidence="1">FxLD family lantipeptide</fullName>
    </submittedName>
</protein>
<organism evidence="1 2">
    <name type="scientific">Streptomyces spiramenti</name>
    <dbReference type="NCBI Taxonomy" id="2720606"/>
    <lineage>
        <taxon>Bacteria</taxon>
        <taxon>Bacillati</taxon>
        <taxon>Actinomycetota</taxon>
        <taxon>Actinomycetes</taxon>
        <taxon>Kitasatosporales</taxon>
        <taxon>Streptomycetaceae</taxon>
        <taxon>Streptomyces</taxon>
    </lineage>
</organism>
<dbReference type="Proteomes" id="UP000746503">
    <property type="component" value="Unassembled WGS sequence"/>
</dbReference>
<comment type="caution">
    <text evidence="1">The sequence shown here is derived from an EMBL/GenBank/DDBJ whole genome shotgun (WGS) entry which is preliminary data.</text>
</comment>
<gene>
    <name evidence="1" type="primary">fxlA</name>
    <name evidence="1" type="ORF">HCJ92_03350</name>
</gene>
<sequence>MAQQTSSTSGTVLKAGTDFYTNGGDFDLDIETFSSAPVLGALLNDTSDGCTSTCQSACSNSTCVGG</sequence>
<dbReference type="InterPro" id="IPR027575">
    <property type="entry name" value="LD_lanti_pre"/>
</dbReference>
<keyword evidence="2" id="KW-1185">Reference proteome</keyword>